<accession>A0A6N8EB58</accession>
<proteinExistence type="predicted"/>
<gene>
    <name evidence="2" type="ORF">GJ668_09800</name>
</gene>
<comment type="caution">
    <text evidence="2">The sequence shown here is derived from an EMBL/GenBank/DDBJ whole genome shotgun (WGS) entry which is preliminary data.</text>
</comment>
<name>A0A6N8EB58_9GAMM</name>
<evidence type="ECO:0000313" key="3">
    <source>
        <dbReference type="Proteomes" id="UP000434044"/>
    </source>
</evidence>
<dbReference type="EMBL" id="WNKT01000018">
    <property type="protein sequence ID" value="MTW21385.1"/>
    <property type="molecule type" value="Genomic_DNA"/>
</dbReference>
<reference evidence="2 3" key="1">
    <citation type="submission" date="2019-11" db="EMBL/GenBank/DDBJ databases">
        <title>Whole-genome sequence of the anaerobic purple sulfur bacterium Allochromatium palmeri DSM 15591.</title>
        <authorList>
            <person name="Kyndt J.A."/>
            <person name="Meyer T.E."/>
        </authorList>
    </citation>
    <scope>NUCLEOTIDE SEQUENCE [LARGE SCALE GENOMIC DNA]</scope>
    <source>
        <strain evidence="2 3">DSM 15591</strain>
    </source>
</reference>
<dbReference type="Proteomes" id="UP000434044">
    <property type="component" value="Unassembled WGS sequence"/>
</dbReference>
<protein>
    <submittedName>
        <fullName evidence="2">Uncharacterized protein</fullName>
    </submittedName>
</protein>
<keyword evidence="3" id="KW-1185">Reference proteome</keyword>
<organism evidence="2 3">
    <name type="scientific">Allochromatium palmeri</name>
    <dbReference type="NCBI Taxonomy" id="231048"/>
    <lineage>
        <taxon>Bacteria</taxon>
        <taxon>Pseudomonadati</taxon>
        <taxon>Pseudomonadota</taxon>
        <taxon>Gammaproteobacteria</taxon>
        <taxon>Chromatiales</taxon>
        <taxon>Chromatiaceae</taxon>
        <taxon>Allochromatium</taxon>
    </lineage>
</organism>
<feature type="compositionally biased region" description="Polar residues" evidence="1">
    <location>
        <begin position="1"/>
        <end position="11"/>
    </location>
</feature>
<feature type="region of interest" description="Disordered" evidence="1">
    <location>
        <begin position="1"/>
        <end position="49"/>
    </location>
</feature>
<evidence type="ECO:0000256" key="1">
    <source>
        <dbReference type="SAM" id="MobiDB-lite"/>
    </source>
</evidence>
<dbReference type="AlphaFoldDB" id="A0A6N8EB58"/>
<dbReference type="RefSeq" id="WP_186343015.1">
    <property type="nucleotide sequence ID" value="NZ_WNKT01000018.1"/>
</dbReference>
<evidence type="ECO:0000313" key="2">
    <source>
        <dbReference type="EMBL" id="MTW21385.1"/>
    </source>
</evidence>
<sequence>MHKQANRSFKSGSMRRANEKAFDQFISNANENGGARPESASAASTQPPLLVNGVPATSVGGGNYIDNRTGNFLQGAAGGVVDTKTGKFMPTY</sequence>